<gene>
    <name evidence="1" type="ORF">FC18_GL001974</name>
</gene>
<dbReference type="AlphaFoldDB" id="A0A0R1ZQ47"/>
<comment type="caution">
    <text evidence="1">The sequence shown here is derived from an EMBL/GenBank/DDBJ whole genome shotgun (WGS) entry which is preliminary data.</text>
</comment>
<dbReference type="RefSeq" id="WP_056975287.1">
    <property type="nucleotide sequence ID" value="NZ_AYYO01000003.1"/>
</dbReference>
<evidence type="ECO:0000313" key="1">
    <source>
        <dbReference type="EMBL" id="KRM56498.1"/>
    </source>
</evidence>
<sequence>MHYTYLWQPQGVTAPQLAKMPIGLDMRWVSDTDTFRRNWSQLQTTMHAGDTLTVNGFDALGPSIIGARNILNRLLHRGISVNISDMGMIKVTAAGKIVSGTSILRIIDALAAAQTRMTLAEQQYTPTAKRRGRPFKLEPAARLAVIDYCTTHTQNETAAHFHISRATVARIIRAHTQRFKH</sequence>
<organism evidence="1 2">
    <name type="scientific">Lacticaseibacillus sharpeae JCM 1186 = DSM 20505</name>
    <dbReference type="NCBI Taxonomy" id="1291052"/>
    <lineage>
        <taxon>Bacteria</taxon>
        <taxon>Bacillati</taxon>
        <taxon>Bacillota</taxon>
        <taxon>Bacilli</taxon>
        <taxon>Lactobacillales</taxon>
        <taxon>Lactobacillaceae</taxon>
        <taxon>Lacticaseibacillus</taxon>
    </lineage>
</organism>
<name>A0A0R1ZQ47_9LACO</name>
<dbReference type="Proteomes" id="UP000051679">
    <property type="component" value="Unassembled WGS sequence"/>
</dbReference>
<evidence type="ECO:0000313" key="2">
    <source>
        <dbReference type="Proteomes" id="UP000051679"/>
    </source>
</evidence>
<evidence type="ECO:0008006" key="3">
    <source>
        <dbReference type="Google" id="ProtNLM"/>
    </source>
</evidence>
<dbReference type="InterPro" id="IPR036162">
    <property type="entry name" value="Resolvase-like_N_sf"/>
</dbReference>
<dbReference type="GO" id="GO:0000150">
    <property type="term" value="F:DNA strand exchange activity"/>
    <property type="evidence" value="ECO:0007669"/>
    <property type="project" value="InterPro"/>
</dbReference>
<dbReference type="EMBL" id="AYYO01000003">
    <property type="protein sequence ID" value="KRM56498.1"/>
    <property type="molecule type" value="Genomic_DNA"/>
</dbReference>
<dbReference type="SUPFAM" id="SSF53041">
    <property type="entry name" value="Resolvase-like"/>
    <property type="match status" value="1"/>
</dbReference>
<dbReference type="OrthoDB" id="9797501at2"/>
<proteinExistence type="predicted"/>
<keyword evidence="2" id="KW-1185">Reference proteome</keyword>
<protein>
    <recommendedName>
        <fullName evidence="3">Resolvase</fullName>
    </recommendedName>
</protein>
<dbReference type="PATRIC" id="fig|1291052.5.peg.2036"/>
<accession>A0A0R1ZQ47</accession>
<reference evidence="1 2" key="1">
    <citation type="journal article" date="2015" name="Genome Announc.">
        <title>Expanding the biotechnology potential of lactobacilli through comparative genomics of 213 strains and associated genera.</title>
        <authorList>
            <person name="Sun Z."/>
            <person name="Harris H.M."/>
            <person name="McCann A."/>
            <person name="Guo C."/>
            <person name="Argimon S."/>
            <person name="Zhang W."/>
            <person name="Yang X."/>
            <person name="Jeffery I.B."/>
            <person name="Cooney J.C."/>
            <person name="Kagawa T.F."/>
            <person name="Liu W."/>
            <person name="Song Y."/>
            <person name="Salvetti E."/>
            <person name="Wrobel A."/>
            <person name="Rasinkangas P."/>
            <person name="Parkhill J."/>
            <person name="Rea M.C."/>
            <person name="O'Sullivan O."/>
            <person name="Ritari J."/>
            <person name="Douillard F.P."/>
            <person name="Paul Ross R."/>
            <person name="Yang R."/>
            <person name="Briner A.E."/>
            <person name="Felis G.E."/>
            <person name="de Vos W.M."/>
            <person name="Barrangou R."/>
            <person name="Klaenhammer T.R."/>
            <person name="Caufield P.W."/>
            <person name="Cui Y."/>
            <person name="Zhang H."/>
            <person name="O'Toole P.W."/>
        </authorList>
    </citation>
    <scope>NUCLEOTIDE SEQUENCE [LARGE SCALE GENOMIC DNA]</scope>
    <source>
        <strain evidence="1 2">DSM 20505</strain>
    </source>
</reference>
<dbReference type="GO" id="GO:0003677">
    <property type="term" value="F:DNA binding"/>
    <property type="evidence" value="ECO:0007669"/>
    <property type="project" value="InterPro"/>
</dbReference>